<protein>
    <recommendedName>
        <fullName evidence="3">C2H2-type domain-containing protein</fullName>
    </recommendedName>
</protein>
<dbReference type="InterPro" id="IPR013087">
    <property type="entry name" value="Znf_C2H2_type"/>
</dbReference>
<feature type="compositionally biased region" description="Polar residues" evidence="2">
    <location>
        <begin position="166"/>
        <end position="179"/>
    </location>
</feature>
<feature type="region of interest" description="Disordered" evidence="2">
    <location>
        <begin position="166"/>
        <end position="186"/>
    </location>
</feature>
<feature type="region of interest" description="Disordered" evidence="2">
    <location>
        <begin position="30"/>
        <end position="57"/>
    </location>
</feature>
<evidence type="ECO:0000313" key="4">
    <source>
        <dbReference type="EMBL" id="KFG30281.1"/>
    </source>
</evidence>
<organism evidence="4 5">
    <name type="scientific">Toxoplasma gondii GAB2-2007-GAL-DOM2</name>
    <dbReference type="NCBI Taxonomy" id="1130820"/>
    <lineage>
        <taxon>Eukaryota</taxon>
        <taxon>Sar</taxon>
        <taxon>Alveolata</taxon>
        <taxon>Apicomplexa</taxon>
        <taxon>Conoidasida</taxon>
        <taxon>Coccidia</taxon>
        <taxon>Eucoccidiorida</taxon>
        <taxon>Eimeriorina</taxon>
        <taxon>Sarcocystidae</taxon>
        <taxon>Toxoplasma</taxon>
    </lineage>
</organism>
<sequence>MAALQQQAPVLSAGATLPLLRTAGAHNVPTYETLGRPQTNGSFRGLGPGTAESRGTLEGPLLSEGINQLGGGMGSNGTFVVGMLVRCEECGKKFINSFYLEKHKNKRHRVNSRTSAGVATGPNALVSQDNTILDAAFPTLDRRESQVYTFETPRQTADVATLRPMPTTQRSSLLSNSRDAPSRALGRQSNAVNITEFFRGPTEPMLQPDVEDTSRKLKAEVQKEVHDVVKVRHIVLADLAIS</sequence>
<keyword evidence="1" id="KW-0862">Zinc</keyword>
<accession>A0A086JDR3</accession>
<dbReference type="Proteomes" id="UP000028837">
    <property type="component" value="Unassembled WGS sequence"/>
</dbReference>
<evidence type="ECO:0000313" key="5">
    <source>
        <dbReference type="Proteomes" id="UP000028837"/>
    </source>
</evidence>
<dbReference type="VEuPathDB" id="ToxoDB:TGDOM2_362290"/>
<dbReference type="Gene3D" id="3.30.160.60">
    <property type="entry name" value="Classic Zinc Finger"/>
    <property type="match status" value="1"/>
</dbReference>
<dbReference type="GO" id="GO:0008270">
    <property type="term" value="F:zinc ion binding"/>
    <property type="evidence" value="ECO:0007669"/>
    <property type="project" value="UniProtKB-KW"/>
</dbReference>
<dbReference type="PROSITE" id="PS50157">
    <property type="entry name" value="ZINC_FINGER_C2H2_2"/>
    <property type="match status" value="1"/>
</dbReference>
<dbReference type="EMBL" id="AHZU02001648">
    <property type="protein sequence ID" value="KFG30281.1"/>
    <property type="molecule type" value="Genomic_DNA"/>
</dbReference>
<proteinExistence type="predicted"/>
<evidence type="ECO:0000256" key="1">
    <source>
        <dbReference type="PROSITE-ProRule" id="PRU00042"/>
    </source>
</evidence>
<keyword evidence="1" id="KW-0479">Metal-binding</keyword>
<comment type="caution">
    <text evidence="4">The sequence shown here is derived from an EMBL/GenBank/DDBJ whole genome shotgun (WGS) entry which is preliminary data.</text>
</comment>
<evidence type="ECO:0000259" key="3">
    <source>
        <dbReference type="PROSITE" id="PS50157"/>
    </source>
</evidence>
<name>A0A086JDR3_TOXGO</name>
<dbReference type="AlphaFoldDB" id="A0A086JDR3"/>
<gene>
    <name evidence="4" type="ORF">TGDOM2_362290</name>
</gene>
<dbReference type="PROSITE" id="PS00028">
    <property type="entry name" value="ZINC_FINGER_C2H2_1"/>
    <property type="match status" value="1"/>
</dbReference>
<feature type="domain" description="C2H2-type" evidence="3">
    <location>
        <begin position="85"/>
        <end position="108"/>
    </location>
</feature>
<evidence type="ECO:0000256" key="2">
    <source>
        <dbReference type="SAM" id="MobiDB-lite"/>
    </source>
</evidence>
<reference evidence="4 5" key="1">
    <citation type="submission" date="2014-02" db="EMBL/GenBank/DDBJ databases">
        <authorList>
            <person name="Sibley D."/>
            <person name="Venepally P."/>
            <person name="Karamycheva S."/>
            <person name="Hadjithomas M."/>
            <person name="Khan A."/>
            <person name="Brunk B."/>
            <person name="Roos D."/>
            <person name="Caler E."/>
            <person name="Lorenzi H."/>
        </authorList>
    </citation>
    <scope>NUCLEOTIDE SEQUENCE [LARGE SCALE GENOMIC DNA]</scope>
    <source>
        <strain evidence="4 5">GAB2-2007-GAL-DOM2</strain>
    </source>
</reference>
<keyword evidence="1" id="KW-0863">Zinc-finger</keyword>